<comment type="cofactor">
    <cofactor evidence="1">
        <name>Zn(2+)</name>
        <dbReference type="ChEBI" id="CHEBI:29105"/>
    </cofactor>
</comment>
<comment type="catalytic activity">
    <reaction evidence="10">
        <text>7,8-dihydroneopterin 3'-triphosphate + H2O = 6-carboxy-5,6,7,8-tetrahydropterin + triphosphate + acetaldehyde + 2 H(+)</text>
        <dbReference type="Rhea" id="RHEA:27966"/>
        <dbReference type="ChEBI" id="CHEBI:15343"/>
        <dbReference type="ChEBI" id="CHEBI:15377"/>
        <dbReference type="ChEBI" id="CHEBI:15378"/>
        <dbReference type="ChEBI" id="CHEBI:18036"/>
        <dbReference type="ChEBI" id="CHEBI:58462"/>
        <dbReference type="ChEBI" id="CHEBI:61032"/>
        <dbReference type="EC" id="4.1.2.50"/>
    </reaction>
</comment>
<evidence type="ECO:0000256" key="7">
    <source>
        <dbReference type="ARBA" id="ARBA00022833"/>
    </source>
</evidence>
<dbReference type="RefSeq" id="WP_309203260.1">
    <property type="nucleotide sequence ID" value="NZ_CP133548.1"/>
</dbReference>
<dbReference type="EC" id="4.1.2.50" evidence="4"/>
<keyword evidence="12" id="KW-1185">Reference proteome</keyword>
<dbReference type="Proteomes" id="UP001239782">
    <property type="component" value="Chromosome"/>
</dbReference>
<evidence type="ECO:0000256" key="4">
    <source>
        <dbReference type="ARBA" id="ARBA00012982"/>
    </source>
</evidence>
<dbReference type="AlphaFoldDB" id="A0AA51RUW3"/>
<dbReference type="GO" id="GO:0070497">
    <property type="term" value="F:6-carboxytetrahydropterin synthase activity"/>
    <property type="evidence" value="ECO:0007669"/>
    <property type="project" value="UniProtKB-EC"/>
</dbReference>
<dbReference type="InterPro" id="IPR038418">
    <property type="entry name" value="6-PTP_synth/QueD_sf"/>
</dbReference>
<dbReference type="Pfam" id="PF01242">
    <property type="entry name" value="PTPS"/>
    <property type="match status" value="2"/>
</dbReference>
<dbReference type="Gene3D" id="3.30.479.10">
    <property type="entry name" value="6-pyruvoyl tetrahydropterin synthase/QueD"/>
    <property type="match status" value="2"/>
</dbReference>
<evidence type="ECO:0000256" key="1">
    <source>
        <dbReference type="ARBA" id="ARBA00001947"/>
    </source>
</evidence>
<comment type="pathway">
    <text evidence="2">Purine metabolism; 7-cyano-7-deazaguanine biosynthesis.</text>
</comment>
<dbReference type="KEGG" id="plei:Q9312_03905"/>
<comment type="similarity">
    <text evidence="3">Belongs to the PTPS family. QueD subfamily.</text>
</comment>
<evidence type="ECO:0000313" key="12">
    <source>
        <dbReference type="Proteomes" id="UP001239782"/>
    </source>
</evidence>
<organism evidence="11 12">
    <name type="scientific">Pleionea litopenaei</name>
    <dbReference type="NCBI Taxonomy" id="3070815"/>
    <lineage>
        <taxon>Bacteria</taxon>
        <taxon>Pseudomonadati</taxon>
        <taxon>Pseudomonadota</taxon>
        <taxon>Gammaproteobacteria</taxon>
        <taxon>Oceanospirillales</taxon>
        <taxon>Pleioneaceae</taxon>
        <taxon>Pleionea</taxon>
    </lineage>
</organism>
<gene>
    <name evidence="11" type="ORF">Q9312_03905</name>
</gene>
<dbReference type="EMBL" id="CP133548">
    <property type="protein sequence ID" value="WMS88066.1"/>
    <property type="molecule type" value="Genomic_DNA"/>
</dbReference>
<reference evidence="11 12" key="1">
    <citation type="submission" date="2023-08" db="EMBL/GenBank/DDBJ databases">
        <title>Pleionea litopenaei sp. nov., isolated from stomach of juvenile Litopenaeus vannamei.</title>
        <authorList>
            <person name="Rho A.M."/>
            <person name="Hwang C.Y."/>
        </authorList>
    </citation>
    <scope>NUCLEOTIDE SEQUENCE [LARGE SCALE GENOMIC DNA]</scope>
    <source>
        <strain evidence="11 12">HL-JVS1</strain>
    </source>
</reference>
<dbReference type="GO" id="GO:0046872">
    <property type="term" value="F:metal ion binding"/>
    <property type="evidence" value="ECO:0007669"/>
    <property type="project" value="UniProtKB-KW"/>
</dbReference>
<evidence type="ECO:0000256" key="10">
    <source>
        <dbReference type="ARBA" id="ARBA00048807"/>
    </source>
</evidence>
<dbReference type="PANTHER" id="PTHR12589">
    <property type="entry name" value="PYRUVOYL TETRAHYDROBIOPTERIN SYNTHASE"/>
    <property type="match status" value="1"/>
</dbReference>
<name>A0AA51RUW3_9GAMM</name>
<evidence type="ECO:0000256" key="8">
    <source>
        <dbReference type="ARBA" id="ARBA00023239"/>
    </source>
</evidence>
<evidence type="ECO:0000256" key="5">
    <source>
        <dbReference type="ARBA" id="ARBA00018141"/>
    </source>
</evidence>
<evidence type="ECO:0000313" key="11">
    <source>
        <dbReference type="EMBL" id="WMS88066.1"/>
    </source>
</evidence>
<dbReference type="SUPFAM" id="SSF55620">
    <property type="entry name" value="Tetrahydrobiopterin biosynthesis enzymes-like"/>
    <property type="match status" value="2"/>
</dbReference>
<sequence length="287" mass="32737">MQLLFQVMTTLFVEQLTVIDFSFFDHHRGIVGESWILDVELEGTLDENGMVFDFSHVKKQIKHHVDQLIDHKLLIPKQLPGLKTDIDGDQLTCTTTTHGAGYYRHSSPVQAVTFIPADAVTIETVKPYLQQSLMSILPKNVAALRIELREEVINDAYYHYSHGLKRHFGDCQRIAHGHRSRIQVFINNNRAPNLEQKIAKEWKDIYLISEDDLIASKDERNFLVAYSANQGYFELSIPKHQCDIIPTDSTVELIAEYLATKLKKEHPNDQIKVRAFEGVQKGAIASA</sequence>
<evidence type="ECO:0000256" key="6">
    <source>
        <dbReference type="ARBA" id="ARBA00022723"/>
    </source>
</evidence>
<evidence type="ECO:0000256" key="2">
    <source>
        <dbReference type="ARBA" id="ARBA00005061"/>
    </source>
</evidence>
<proteinExistence type="inferred from homology"/>
<protein>
    <recommendedName>
        <fullName evidence="5">6-carboxy-5,6,7,8-tetrahydropterin synthase</fullName>
        <ecNumber evidence="4">4.1.2.50</ecNumber>
    </recommendedName>
    <alternativeName>
        <fullName evidence="9">Queuosine biosynthesis protein QueD</fullName>
    </alternativeName>
</protein>
<evidence type="ECO:0000256" key="3">
    <source>
        <dbReference type="ARBA" id="ARBA00008900"/>
    </source>
</evidence>
<dbReference type="PANTHER" id="PTHR12589:SF7">
    <property type="entry name" value="6-PYRUVOYL TETRAHYDROBIOPTERIN SYNTHASE"/>
    <property type="match status" value="1"/>
</dbReference>
<evidence type="ECO:0000256" key="9">
    <source>
        <dbReference type="ARBA" id="ARBA00031449"/>
    </source>
</evidence>
<keyword evidence="8" id="KW-0456">Lyase</keyword>
<accession>A0AA51RUW3</accession>
<dbReference type="InterPro" id="IPR007115">
    <property type="entry name" value="6-PTP_synth/QueD"/>
</dbReference>
<keyword evidence="7" id="KW-0862">Zinc</keyword>
<keyword evidence="6" id="KW-0479">Metal-binding</keyword>